<keyword evidence="2 6" id="KW-0132">Cell division</keyword>
<dbReference type="InterPro" id="IPR005526">
    <property type="entry name" value="Septum_form_inhib_MinC_C"/>
</dbReference>
<protein>
    <recommendedName>
        <fullName evidence="6">Probable septum site-determining protein MinC</fullName>
    </recommendedName>
</protein>
<dbReference type="InterPro" id="IPR036145">
    <property type="entry name" value="MinC_C_sf"/>
</dbReference>
<gene>
    <name evidence="6 10" type="primary">minC</name>
    <name evidence="10" type="ORF">CLM73_04805</name>
</gene>
<evidence type="ECO:0000256" key="5">
    <source>
        <dbReference type="ARBA" id="ARBA00025606"/>
    </source>
</evidence>
<name>A0A2S0I3E0_9BURK</name>
<evidence type="ECO:0000256" key="2">
    <source>
        <dbReference type="ARBA" id="ARBA00022618"/>
    </source>
</evidence>
<feature type="domain" description="Septum formation inhibitor MinC N-terminal" evidence="9">
    <location>
        <begin position="8"/>
        <end position="77"/>
    </location>
</feature>
<dbReference type="Gene3D" id="2.160.20.70">
    <property type="match status" value="1"/>
</dbReference>
<comment type="subunit">
    <text evidence="6">Interacts with MinD and FtsZ.</text>
</comment>
<dbReference type="Pfam" id="PF03775">
    <property type="entry name" value="MinC_C"/>
    <property type="match status" value="1"/>
</dbReference>
<comment type="similarity">
    <text evidence="1 6">Belongs to the MinC family.</text>
</comment>
<keyword evidence="3 6" id="KW-0717">Septation</keyword>
<dbReference type="InterPro" id="IPR007874">
    <property type="entry name" value="MinC_N"/>
</dbReference>
<feature type="region of interest" description="Disordered" evidence="7">
    <location>
        <begin position="138"/>
        <end position="210"/>
    </location>
</feature>
<organism evidence="10 11">
    <name type="scientific">Achromobacter spanius</name>
    <dbReference type="NCBI Taxonomy" id="217203"/>
    <lineage>
        <taxon>Bacteria</taxon>
        <taxon>Pseudomonadati</taxon>
        <taxon>Pseudomonadota</taxon>
        <taxon>Betaproteobacteria</taxon>
        <taxon>Burkholderiales</taxon>
        <taxon>Alcaligenaceae</taxon>
        <taxon>Achromobacter</taxon>
    </lineage>
</organism>
<dbReference type="EMBL" id="CP023270">
    <property type="protein sequence ID" value="AVJ26484.1"/>
    <property type="molecule type" value="Genomic_DNA"/>
</dbReference>
<sequence>MNTESLALDFKSATLYAIRVVLHSADPERLNAALTKRMADAGSFFENEPVVIDASRVEEPIDWPALVASLRGHNLPPIGVVAEGANLQAARDAGLTPVELSTPAARPAPVVDTAPPNDVATPVPSVPAAAVEIAPAPTDTSAAGAQTTAADAASQDKAAAADVAGANGETQTDPQAEKPAADADPLPARAASSTTSAPSPTAAAPHSSSALVVTRPLRSGQRVYARHTDLVVIGMVSQGAEVIADGNVHVYGPLRGKAMAGARGDTSARIFTTHLDAELLAVAGVYRVVEDKLDGTLQNQPALVRLDGDTLRIEALKA</sequence>
<dbReference type="OrthoDB" id="9794530at2"/>
<evidence type="ECO:0000256" key="4">
    <source>
        <dbReference type="ARBA" id="ARBA00023306"/>
    </source>
</evidence>
<keyword evidence="11" id="KW-1185">Reference proteome</keyword>
<dbReference type="GO" id="GO:0000902">
    <property type="term" value="P:cell morphogenesis"/>
    <property type="evidence" value="ECO:0007669"/>
    <property type="project" value="InterPro"/>
</dbReference>
<evidence type="ECO:0000256" key="7">
    <source>
        <dbReference type="SAM" id="MobiDB-lite"/>
    </source>
</evidence>
<evidence type="ECO:0000256" key="1">
    <source>
        <dbReference type="ARBA" id="ARBA00006291"/>
    </source>
</evidence>
<dbReference type="InterPro" id="IPR016098">
    <property type="entry name" value="CAP/MinC_C"/>
</dbReference>
<feature type="compositionally biased region" description="Low complexity" evidence="7">
    <location>
        <begin position="182"/>
        <end position="210"/>
    </location>
</feature>
<feature type="domain" description="Septum formation inhibitor MinC C-terminal" evidence="8">
    <location>
        <begin position="212"/>
        <end position="314"/>
    </location>
</feature>
<dbReference type="GO" id="GO:1901891">
    <property type="term" value="P:regulation of cell septum assembly"/>
    <property type="evidence" value="ECO:0007669"/>
    <property type="project" value="InterPro"/>
</dbReference>
<reference evidence="10 11" key="1">
    <citation type="submission" date="2017-09" db="EMBL/GenBank/DDBJ databases">
        <title>Genomic, metabolic, and phenotypic characteristics of bacterial isolates from the natural microbiome of the model nematode Caenorhabditis elegans.</title>
        <authorList>
            <person name="Zimmermann J."/>
            <person name="Obeng N."/>
            <person name="Yang W."/>
            <person name="Obeng O."/>
            <person name="Kissoyan K."/>
            <person name="Pees B."/>
            <person name="Dirksen P."/>
            <person name="Hoppner M."/>
            <person name="Franke A."/>
            <person name="Rosenstiel P."/>
            <person name="Leippe M."/>
            <person name="Dierking K."/>
            <person name="Kaleta C."/>
            <person name="Schulenburg H."/>
        </authorList>
    </citation>
    <scope>NUCLEOTIDE SEQUENCE [LARGE SCALE GENOMIC DNA]</scope>
    <source>
        <strain evidence="10 11">MYb73</strain>
    </source>
</reference>
<keyword evidence="4 6" id="KW-0131">Cell cycle</keyword>
<dbReference type="GO" id="GO:0051302">
    <property type="term" value="P:regulation of cell division"/>
    <property type="evidence" value="ECO:0007669"/>
    <property type="project" value="InterPro"/>
</dbReference>
<dbReference type="PANTHER" id="PTHR34108:SF1">
    <property type="entry name" value="SEPTUM SITE-DETERMINING PROTEIN MINC"/>
    <property type="match status" value="1"/>
</dbReference>
<dbReference type="NCBIfam" id="TIGR01222">
    <property type="entry name" value="minC"/>
    <property type="match status" value="1"/>
</dbReference>
<dbReference type="Pfam" id="PF05209">
    <property type="entry name" value="MinC_N"/>
    <property type="match status" value="1"/>
</dbReference>
<evidence type="ECO:0000313" key="10">
    <source>
        <dbReference type="EMBL" id="AVJ26484.1"/>
    </source>
</evidence>
<comment type="function">
    <text evidence="5 6">Cell division inhibitor that blocks the formation of polar Z ring septums. Rapidly oscillates between the poles of the cell to destabilize FtsZ filaments that have formed before they mature into polar Z rings. Prevents FtsZ polymerization.</text>
</comment>
<evidence type="ECO:0000313" key="11">
    <source>
        <dbReference type="Proteomes" id="UP000239477"/>
    </source>
</evidence>
<dbReference type="RefSeq" id="WP_105237534.1">
    <property type="nucleotide sequence ID" value="NZ_CP023270.1"/>
</dbReference>
<dbReference type="AlphaFoldDB" id="A0A2S0I3E0"/>
<dbReference type="HAMAP" id="MF_00267">
    <property type="entry name" value="MinC"/>
    <property type="match status" value="1"/>
</dbReference>
<accession>A0A2S0I3E0</accession>
<dbReference type="PANTHER" id="PTHR34108">
    <property type="entry name" value="SEPTUM SITE-DETERMINING PROTEIN MINC"/>
    <property type="match status" value="1"/>
</dbReference>
<evidence type="ECO:0000256" key="3">
    <source>
        <dbReference type="ARBA" id="ARBA00023210"/>
    </source>
</evidence>
<dbReference type="SUPFAM" id="SSF63848">
    <property type="entry name" value="Cell-division inhibitor MinC, C-terminal domain"/>
    <property type="match status" value="1"/>
</dbReference>
<dbReference type="GO" id="GO:0000917">
    <property type="term" value="P:division septum assembly"/>
    <property type="evidence" value="ECO:0007669"/>
    <property type="project" value="UniProtKB-KW"/>
</dbReference>
<dbReference type="Proteomes" id="UP000239477">
    <property type="component" value="Chromosome"/>
</dbReference>
<evidence type="ECO:0000259" key="8">
    <source>
        <dbReference type="Pfam" id="PF03775"/>
    </source>
</evidence>
<evidence type="ECO:0000259" key="9">
    <source>
        <dbReference type="Pfam" id="PF05209"/>
    </source>
</evidence>
<dbReference type="Gene3D" id="3.30.70.260">
    <property type="match status" value="1"/>
</dbReference>
<proteinExistence type="inferred from homology"/>
<feature type="compositionally biased region" description="Low complexity" evidence="7">
    <location>
        <begin position="138"/>
        <end position="166"/>
    </location>
</feature>
<evidence type="ECO:0000256" key="6">
    <source>
        <dbReference type="HAMAP-Rule" id="MF_00267"/>
    </source>
</evidence>
<dbReference type="InterPro" id="IPR013033">
    <property type="entry name" value="MinC"/>
</dbReference>